<keyword evidence="2" id="KW-1185">Reference proteome</keyword>
<dbReference type="Proteomes" id="UP000823399">
    <property type="component" value="Unassembled WGS sequence"/>
</dbReference>
<dbReference type="EMBL" id="JABBWM010000003">
    <property type="protein sequence ID" value="KAG2118985.1"/>
    <property type="molecule type" value="Genomic_DNA"/>
</dbReference>
<dbReference type="GeneID" id="64703164"/>
<dbReference type="OrthoDB" id="2674645at2759"/>
<evidence type="ECO:0008006" key="3">
    <source>
        <dbReference type="Google" id="ProtNLM"/>
    </source>
</evidence>
<comment type="caution">
    <text evidence="1">The sequence shown here is derived from an EMBL/GenBank/DDBJ whole genome shotgun (WGS) entry which is preliminary data.</text>
</comment>
<name>A0A9P7FKR7_9AGAM</name>
<evidence type="ECO:0000313" key="2">
    <source>
        <dbReference type="Proteomes" id="UP000823399"/>
    </source>
</evidence>
<protein>
    <recommendedName>
        <fullName evidence="3">RNase H type-1 domain-containing protein</fullName>
    </recommendedName>
</protein>
<evidence type="ECO:0000313" key="1">
    <source>
        <dbReference type="EMBL" id="KAG2118985.1"/>
    </source>
</evidence>
<reference evidence="1" key="1">
    <citation type="journal article" date="2020" name="New Phytol.">
        <title>Comparative genomics reveals dynamic genome evolution in host specialist ectomycorrhizal fungi.</title>
        <authorList>
            <person name="Lofgren L.A."/>
            <person name="Nguyen N.H."/>
            <person name="Vilgalys R."/>
            <person name="Ruytinx J."/>
            <person name="Liao H.L."/>
            <person name="Branco S."/>
            <person name="Kuo A."/>
            <person name="LaButti K."/>
            <person name="Lipzen A."/>
            <person name="Andreopoulos W."/>
            <person name="Pangilinan J."/>
            <person name="Riley R."/>
            <person name="Hundley H."/>
            <person name="Na H."/>
            <person name="Barry K."/>
            <person name="Grigoriev I.V."/>
            <person name="Stajich J.E."/>
            <person name="Kennedy P.G."/>
        </authorList>
    </citation>
    <scope>NUCLEOTIDE SEQUENCE</scope>
    <source>
        <strain evidence="1">FC423</strain>
    </source>
</reference>
<accession>A0A9P7FKR7</accession>
<gene>
    <name evidence="1" type="ORF">F5147DRAFT_767731</name>
</gene>
<dbReference type="Gene3D" id="3.30.420.10">
    <property type="entry name" value="Ribonuclease H-like superfamily/Ribonuclease H"/>
    <property type="match status" value="1"/>
</dbReference>
<dbReference type="AlphaFoldDB" id="A0A9P7FKR7"/>
<dbReference type="GO" id="GO:0003676">
    <property type="term" value="F:nucleic acid binding"/>
    <property type="evidence" value="ECO:0007669"/>
    <property type="project" value="InterPro"/>
</dbReference>
<sequence>MSTEYCSLGISMCEATDDSLIVARDLASLERSCLAMEQFQAAYGWLTNWDKSALFLLNVPDPPDSHSLPSVSPTNPTSQTVCRHSVRVIHSHIEFLRVRINDPNTQFTKIRDIIVSFALPHLPCQLPLTVLRRIISQCLISRVRPLLAFQPITRTQAVELDHLLARHIHEYYHFPFHFNSALLTLPVESFGFGFPSISRLNSTLALQGMLRDLSHHILAFRTMAAITLADWMCGLNHCVYPLDGPSVDRSFSRCRHSLPSLWITAHDTLRGAGLTVPTTDQSFLLGDVALRHLLRACPSLSFPLSSYDVSALETEGYCRLGDLALVAQTDLPRLRLRLSDASLCSVGRWLQCLNADALSNIYLGMRPEQPALMDRSSLLYPRDIRRYHTEAALLGATHVSRQLPRQHLPDSLIACDGSMIPAQGTPDSVRSVTFAVTTSVGSLTGSLDKYANGATILHGELYGMIVSALLARSGNIDNGTIHSDHLNAIRVINSGLLAPLLPHAWSPLPARSLYRWLHSIISSSAKPPALIHVKAHTDSSSLPARANALVDAIAHDSHSQVIRPYPVPYATFELDSFVLYSPSLKFIESPLPSLLTHILCNHTAADPTFVPGRTLALPLYDLHAPPDHPYVRTPYAYSALVQLYARSRQLDSASVRFARMGDISPWCQFGCECLETPHHLFVKCRRFAESRNKSSQEVVDTTSMLLFEAKTTVQTTDVYLHSARRLFVDDASVWPLRETRYYLGTVPAIQTPDQISSVLATKIAHVWHGASIRLAGQIWGMYKRTTNPLVGKAERVFDLPRHLRHLQSLS</sequence>
<proteinExistence type="predicted"/>
<dbReference type="InterPro" id="IPR036397">
    <property type="entry name" value="RNaseH_sf"/>
</dbReference>
<dbReference type="RefSeq" id="XP_041299094.1">
    <property type="nucleotide sequence ID" value="XM_041440905.1"/>
</dbReference>
<organism evidence="1 2">
    <name type="scientific">Suillus discolor</name>
    <dbReference type="NCBI Taxonomy" id="1912936"/>
    <lineage>
        <taxon>Eukaryota</taxon>
        <taxon>Fungi</taxon>
        <taxon>Dikarya</taxon>
        <taxon>Basidiomycota</taxon>
        <taxon>Agaricomycotina</taxon>
        <taxon>Agaricomycetes</taxon>
        <taxon>Agaricomycetidae</taxon>
        <taxon>Boletales</taxon>
        <taxon>Suillineae</taxon>
        <taxon>Suillaceae</taxon>
        <taxon>Suillus</taxon>
    </lineage>
</organism>